<name>A0AA91Q295_CLALS</name>
<feature type="domain" description="RING-type" evidence="5">
    <location>
        <begin position="368"/>
        <end position="407"/>
    </location>
</feature>
<proteinExistence type="predicted"/>
<organism evidence="7 8">
    <name type="scientific">Clavispora lusitaniae</name>
    <name type="common">Candida lusitaniae</name>
    <dbReference type="NCBI Taxonomy" id="36911"/>
    <lineage>
        <taxon>Eukaryota</taxon>
        <taxon>Fungi</taxon>
        <taxon>Dikarya</taxon>
        <taxon>Ascomycota</taxon>
        <taxon>Saccharomycotina</taxon>
        <taxon>Pichiomycetes</taxon>
        <taxon>Metschnikowiaceae</taxon>
        <taxon>Clavispora</taxon>
    </lineage>
</organism>
<dbReference type="CDD" id="cd23137">
    <property type="entry name" value="RING-HC_TRY3-like"/>
    <property type="match status" value="1"/>
</dbReference>
<sequence>MKFAKVLQQTLVEENLPETWVEAAIQYKMLKKYISKVVEELQFVGLTNTDLKLLLQNEDQKKTVELDREEASPTNPIMAKYMLTKSRGSNRIVPYLKIVLNDTDQQSYTQDHIQELAQEIREKVEKAMSTDDEDQHVMEIREQEDGLVLSPTHSRNNEELVKVQNNNEIVIMLKSDSKFFRMLNAELANLDEIRQSEEKTLITEVEQIGEIVHSLTQKRADLYKWRELFRIYLDSEVFFRYNETSRSQLERSSDQIKRNLQEFTDRVQKTDILDTFKQKKSLVAYHQFVKTNERLLKIMQFQSINTTALRKILKKFDKRTSLNISTKFPDLISQDHIFITGSSLAQSICFLMQHRLLTLVPQLEDYSCPICMSIAYKPIRLECGHIFCVRCLVKMKKRGKTDCPLCRCQEAILKADSSNLDLEIMDLIQRFFPMEVKEKMKEIKDEKYKEVVGEHKNCVIM</sequence>
<evidence type="ECO:0000256" key="3">
    <source>
        <dbReference type="ARBA" id="ARBA00022833"/>
    </source>
</evidence>
<dbReference type="GO" id="GO:0008270">
    <property type="term" value="F:zinc ion binding"/>
    <property type="evidence" value="ECO:0007669"/>
    <property type="project" value="UniProtKB-KW"/>
</dbReference>
<dbReference type="EMBL" id="LYUB02000004">
    <property type="protein sequence ID" value="OVF09757.1"/>
    <property type="molecule type" value="Genomic_DNA"/>
</dbReference>
<evidence type="ECO:0008006" key="9">
    <source>
        <dbReference type="Google" id="ProtNLM"/>
    </source>
</evidence>
<evidence type="ECO:0000259" key="6">
    <source>
        <dbReference type="PROSITE" id="PS51382"/>
    </source>
</evidence>
<dbReference type="PANTHER" id="PTHR23327:SF51">
    <property type="entry name" value="TRANSCRIPTIONAL REGULATOR OF YEAST FORM ADHERENCE 3"/>
    <property type="match status" value="1"/>
</dbReference>
<dbReference type="InterPro" id="IPR001841">
    <property type="entry name" value="Znf_RING"/>
</dbReference>
<evidence type="ECO:0000313" key="7">
    <source>
        <dbReference type="EMBL" id="OVF09757.1"/>
    </source>
</evidence>
<keyword evidence="2 4" id="KW-0863">Zinc-finger</keyword>
<keyword evidence="3" id="KW-0862">Zinc</keyword>
<dbReference type="Pfam" id="PF15227">
    <property type="entry name" value="zf-C3HC4_4"/>
    <property type="match status" value="1"/>
</dbReference>
<dbReference type="InterPro" id="IPR004331">
    <property type="entry name" value="SPX_dom"/>
</dbReference>
<dbReference type="PROSITE" id="PS51382">
    <property type="entry name" value="SPX"/>
    <property type="match status" value="1"/>
</dbReference>
<dbReference type="PROSITE" id="PS50089">
    <property type="entry name" value="ZF_RING_2"/>
    <property type="match status" value="1"/>
</dbReference>
<accession>A0AA91Q295</accession>
<dbReference type="Pfam" id="PF03105">
    <property type="entry name" value="SPX"/>
    <property type="match status" value="1"/>
</dbReference>
<evidence type="ECO:0000256" key="4">
    <source>
        <dbReference type="PROSITE-ProRule" id="PRU00175"/>
    </source>
</evidence>
<reference evidence="7 8" key="1">
    <citation type="submission" date="2017-04" db="EMBL/GenBank/DDBJ databases">
        <title>Draft genome of the yeast Clavispora lusitaniae type strain CBS 6936.</title>
        <authorList>
            <person name="Durrens P."/>
            <person name="Klopp C."/>
            <person name="Biteau N."/>
            <person name="Fitton-Ouhabi V."/>
            <person name="Dementhon K."/>
            <person name="Accoceberry I."/>
            <person name="Sherman D.J."/>
            <person name="Noel T."/>
        </authorList>
    </citation>
    <scope>NUCLEOTIDE SEQUENCE [LARGE SCALE GENOMIC DNA]</scope>
    <source>
        <strain evidence="7 8">CBS 6936</strain>
    </source>
</reference>
<evidence type="ECO:0000256" key="1">
    <source>
        <dbReference type="ARBA" id="ARBA00022723"/>
    </source>
</evidence>
<dbReference type="SMART" id="SM00184">
    <property type="entry name" value="RING"/>
    <property type="match status" value="1"/>
</dbReference>
<dbReference type="InterPro" id="IPR017907">
    <property type="entry name" value="Znf_RING_CS"/>
</dbReference>
<comment type="caution">
    <text evidence="7">The sequence shown here is derived from an EMBL/GenBank/DDBJ whole genome shotgun (WGS) entry which is preliminary data.</text>
</comment>
<protein>
    <recommendedName>
        <fullName evidence="9">Transcriptional regulator</fullName>
    </recommendedName>
</protein>
<evidence type="ECO:0000256" key="2">
    <source>
        <dbReference type="ARBA" id="ARBA00022771"/>
    </source>
</evidence>
<feature type="domain" description="SPX" evidence="6">
    <location>
        <begin position="1"/>
        <end position="330"/>
    </location>
</feature>
<dbReference type="Gene3D" id="3.30.40.10">
    <property type="entry name" value="Zinc/RING finger domain, C3HC4 (zinc finger)"/>
    <property type="match status" value="1"/>
</dbReference>
<dbReference type="InterPro" id="IPR013083">
    <property type="entry name" value="Znf_RING/FYVE/PHD"/>
</dbReference>
<dbReference type="PANTHER" id="PTHR23327">
    <property type="entry name" value="RING FINGER PROTEIN 127"/>
    <property type="match status" value="1"/>
</dbReference>
<dbReference type="AlphaFoldDB" id="A0AA91Q295"/>
<keyword evidence="1" id="KW-0479">Metal-binding</keyword>
<evidence type="ECO:0000313" key="8">
    <source>
        <dbReference type="Proteomes" id="UP000195602"/>
    </source>
</evidence>
<dbReference type="SUPFAM" id="SSF57850">
    <property type="entry name" value="RING/U-box"/>
    <property type="match status" value="1"/>
</dbReference>
<evidence type="ECO:0000259" key="5">
    <source>
        <dbReference type="PROSITE" id="PS50089"/>
    </source>
</evidence>
<dbReference type="KEGG" id="clus:A9F13_04g02574"/>
<dbReference type="Proteomes" id="UP000195602">
    <property type="component" value="Unassembled WGS sequence"/>
</dbReference>
<dbReference type="PROSITE" id="PS00518">
    <property type="entry name" value="ZF_RING_1"/>
    <property type="match status" value="1"/>
</dbReference>
<gene>
    <name evidence="7" type="ORF">A9F13_04g02574</name>
</gene>